<proteinExistence type="predicted"/>
<keyword evidence="2" id="KW-1185">Reference proteome</keyword>
<sequence length="111" mass="12097">MKMEATVGVVEGGGPARKLVQGMHSDASTLRKANIWLEATCIVNEAKAWSNLKSFLHRKRWWFSLAASVTYPLDLVRTRLSAQGVDGGNIISNLRSGVAAEKALAIREGFL</sequence>
<evidence type="ECO:0000313" key="2">
    <source>
        <dbReference type="Proteomes" id="UP000235145"/>
    </source>
</evidence>
<protein>
    <submittedName>
        <fullName evidence="1">Uncharacterized protein</fullName>
    </submittedName>
</protein>
<dbReference type="AlphaFoldDB" id="A0A9R1X6U0"/>
<dbReference type="Proteomes" id="UP000235145">
    <property type="component" value="Unassembled WGS sequence"/>
</dbReference>
<evidence type="ECO:0000313" key="1">
    <source>
        <dbReference type="EMBL" id="KAJ0201561.1"/>
    </source>
</evidence>
<gene>
    <name evidence="1" type="ORF">LSAT_V11C600324530</name>
</gene>
<accession>A0A9R1X6U0</accession>
<organism evidence="1 2">
    <name type="scientific">Lactuca sativa</name>
    <name type="common">Garden lettuce</name>
    <dbReference type="NCBI Taxonomy" id="4236"/>
    <lineage>
        <taxon>Eukaryota</taxon>
        <taxon>Viridiplantae</taxon>
        <taxon>Streptophyta</taxon>
        <taxon>Embryophyta</taxon>
        <taxon>Tracheophyta</taxon>
        <taxon>Spermatophyta</taxon>
        <taxon>Magnoliopsida</taxon>
        <taxon>eudicotyledons</taxon>
        <taxon>Gunneridae</taxon>
        <taxon>Pentapetalae</taxon>
        <taxon>asterids</taxon>
        <taxon>campanulids</taxon>
        <taxon>Asterales</taxon>
        <taxon>Asteraceae</taxon>
        <taxon>Cichorioideae</taxon>
        <taxon>Cichorieae</taxon>
        <taxon>Lactucinae</taxon>
        <taxon>Lactuca</taxon>
    </lineage>
</organism>
<reference evidence="1 2" key="1">
    <citation type="journal article" date="2017" name="Nat. Commun.">
        <title>Genome assembly with in vitro proximity ligation data and whole-genome triplication in lettuce.</title>
        <authorList>
            <person name="Reyes-Chin-Wo S."/>
            <person name="Wang Z."/>
            <person name="Yang X."/>
            <person name="Kozik A."/>
            <person name="Arikit S."/>
            <person name="Song C."/>
            <person name="Xia L."/>
            <person name="Froenicke L."/>
            <person name="Lavelle D.O."/>
            <person name="Truco M.J."/>
            <person name="Xia R."/>
            <person name="Zhu S."/>
            <person name="Xu C."/>
            <person name="Xu H."/>
            <person name="Xu X."/>
            <person name="Cox K."/>
            <person name="Korf I."/>
            <person name="Meyers B.C."/>
            <person name="Michelmore R.W."/>
        </authorList>
    </citation>
    <scope>NUCLEOTIDE SEQUENCE [LARGE SCALE GENOMIC DNA]</scope>
    <source>
        <strain evidence="2">cv. Salinas</strain>
        <tissue evidence="1">Seedlings</tissue>
    </source>
</reference>
<comment type="caution">
    <text evidence="1">The sequence shown here is derived from an EMBL/GenBank/DDBJ whole genome shotgun (WGS) entry which is preliminary data.</text>
</comment>
<name>A0A9R1X6U0_LACSA</name>
<dbReference type="EMBL" id="NBSK02000006">
    <property type="protein sequence ID" value="KAJ0201561.1"/>
    <property type="molecule type" value="Genomic_DNA"/>
</dbReference>